<feature type="domain" description="DUF427" evidence="1">
    <location>
        <begin position="1"/>
        <end position="94"/>
    </location>
</feature>
<dbReference type="RefSeq" id="WP_301142809.1">
    <property type="nucleotide sequence ID" value="NZ_JAUHQA010000001.1"/>
</dbReference>
<dbReference type="InterPro" id="IPR038694">
    <property type="entry name" value="DUF427_sf"/>
</dbReference>
<dbReference type="PANTHER" id="PTHR34310">
    <property type="entry name" value="DUF427 DOMAIN PROTEIN (AFU_ORTHOLOGUE AFUA_3G02220)"/>
    <property type="match status" value="1"/>
</dbReference>
<gene>
    <name evidence="2" type="ORF">QQX02_09955</name>
</gene>
<dbReference type="Pfam" id="PF04248">
    <property type="entry name" value="NTP_transf_9"/>
    <property type="match status" value="1"/>
</dbReference>
<proteinExistence type="predicted"/>
<protein>
    <submittedName>
        <fullName evidence="2">DUF427 domain-containing protein</fullName>
    </submittedName>
</protein>
<keyword evidence="3" id="KW-1185">Reference proteome</keyword>
<evidence type="ECO:0000313" key="2">
    <source>
        <dbReference type="EMBL" id="MDN4481247.1"/>
    </source>
</evidence>
<evidence type="ECO:0000259" key="1">
    <source>
        <dbReference type="Pfam" id="PF04248"/>
    </source>
</evidence>
<dbReference type="EMBL" id="JAUHQA010000001">
    <property type="protein sequence ID" value="MDN4481247.1"/>
    <property type="molecule type" value="Genomic_DNA"/>
</dbReference>
<dbReference type="Gene3D" id="2.170.150.40">
    <property type="entry name" value="Domain of unknown function (DUF427)"/>
    <property type="match status" value="1"/>
</dbReference>
<dbReference type="PANTHER" id="PTHR34310:SF5">
    <property type="entry name" value="DUF427 DOMAIN PROTEIN (AFU_ORTHOLOGUE AFUA_3G02220)"/>
    <property type="match status" value="1"/>
</dbReference>
<evidence type="ECO:0000313" key="3">
    <source>
        <dbReference type="Proteomes" id="UP001172708"/>
    </source>
</evidence>
<reference evidence="2" key="1">
    <citation type="submission" date="2023-06" db="EMBL/GenBank/DDBJ databases">
        <title>Egi l300058.</title>
        <authorList>
            <person name="Gao L."/>
            <person name="Fang B.-Z."/>
            <person name="Li W.-J."/>
        </authorList>
    </citation>
    <scope>NUCLEOTIDE SEQUENCE</scope>
    <source>
        <strain evidence="2">EGI L300058</strain>
    </source>
</reference>
<accession>A0ABT8GII0</accession>
<comment type="caution">
    <text evidence="2">The sequence shown here is derived from an EMBL/GenBank/DDBJ whole genome shotgun (WGS) entry which is preliminary data.</text>
</comment>
<dbReference type="Proteomes" id="UP001172708">
    <property type="component" value="Unassembled WGS sequence"/>
</dbReference>
<name>A0ABT8GII0_9MICO</name>
<organism evidence="2 3">
    <name type="scientific">Demequina muriae</name>
    <dbReference type="NCBI Taxonomy" id="3051664"/>
    <lineage>
        <taxon>Bacteria</taxon>
        <taxon>Bacillati</taxon>
        <taxon>Actinomycetota</taxon>
        <taxon>Actinomycetes</taxon>
        <taxon>Micrococcales</taxon>
        <taxon>Demequinaceae</taxon>
        <taxon>Demequina</taxon>
    </lineage>
</organism>
<dbReference type="InterPro" id="IPR007361">
    <property type="entry name" value="DUF427"/>
</dbReference>
<sequence length="100" mass="11067">MKAVLNDTVLAEASTEDLVKIEGNWYFPPSSIRDELTPTSPTQYRCSWKGDAQYFNAALPDGERADVAWSYPDPLAGAADRVGKDFSGYVAFDRSIEITE</sequence>